<dbReference type="EMBL" id="CADCWK010000192">
    <property type="protein sequence ID" value="CAA9562889.1"/>
    <property type="molecule type" value="Genomic_DNA"/>
</dbReference>
<name>A0A6J4V1Q5_9BACT</name>
<evidence type="ECO:0000313" key="3">
    <source>
        <dbReference type="EMBL" id="CAA9562889.1"/>
    </source>
</evidence>
<dbReference type="InterPro" id="IPR023210">
    <property type="entry name" value="NADP_OxRdtase_dom"/>
</dbReference>
<organism evidence="3">
    <name type="scientific">uncultured Thermomicrobiales bacterium</name>
    <dbReference type="NCBI Taxonomy" id="1645740"/>
    <lineage>
        <taxon>Bacteria</taxon>
        <taxon>Pseudomonadati</taxon>
        <taxon>Thermomicrobiota</taxon>
        <taxon>Thermomicrobia</taxon>
        <taxon>Thermomicrobiales</taxon>
        <taxon>environmental samples</taxon>
    </lineage>
</organism>
<gene>
    <name evidence="3" type="ORF">AVDCRST_MAG33-1819</name>
</gene>
<keyword evidence="1" id="KW-0560">Oxidoreductase</keyword>
<reference evidence="3" key="1">
    <citation type="submission" date="2020-02" db="EMBL/GenBank/DDBJ databases">
        <authorList>
            <person name="Meier V. D."/>
        </authorList>
    </citation>
    <scope>NUCLEOTIDE SEQUENCE</scope>
    <source>
        <strain evidence="3">AVDCRST_MAG33</strain>
    </source>
</reference>
<sequence>MTMELRRLGTSGLLVSAIGLGGNTFGATVDGDEAVRVIQSAIDQGITFIDTADVYSKGRSEELVGQALKGRRDGVVLTTKAGMAFSDSPYEQGTSRRWLTASVERSLRRLGVDHVDLLQVHRFDPQTPPEETIRALDDLVRSGKVRYIGNSNYEAWQIAESQGIARHHGLSPWVSAQNRWNLIDGLSDPTLLGAADGLGFGIIPYTPLASGLLTGKYQGTTAAPEGTRLARMGSYDKRATPENLARVDRLSEWARARGHTVGELAIAFLLAHRQVGSVIVGARTIEQVTHNLKAADWVLTPEERDIVATH</sequence>
<dbReference type="Pfam" id="PF00248">
    <property type="entry name" value="Aldo_ket_red"/>
    <property type="match status" value="1"/>
</dbReference>
<dbReference type="InterPro" id="IPR050523">
    <property type="entry name" value="AKR_Detox_Biosynth"/>
</dbReference>
<dbReference type="PANTHER" id="PTHR43364:SF4">
    <property type="entry name" value="NAD(P)-LINKED OXIDOREDUCTASE SUPERFAMILY PROTEIN"/>
    <property type="match status" value="1"/>
</dbReference>
<protein>
    <submittedName>
        <fullName evidence="3">Oxidoreductase</fullName>
    </submittedName>
</protein>
<dbReference type="InterPro" id="IPR020471">
    <property type="entry name" value="AKR"/>
</dbReference>
<dbReference type="PRINTS" id="PR00069">
    <property type="entry name" value="ALDKETRDTASE"/>
</dbReference>
<dbReference type="GO" id="GO:0016491">
    <property type="term" value="F:oxidoreductase activity"/>
    <property type="evidence" value="ECO:0007669"/>
    <property type="project" value="UniProtKB-KW"/>
</dbReference>
<dbReference type="SUPFAM" id="SSF51430">
    <property type="entry name" value="NAD(P)-linked oxidoreductase"/>
    <property type="match status" value="1"/>
</dbReference>
<dbReference type="Gene3D" id="3.20.20.100">
    <property type="entry name" value="NADP-dependent oxidoreductase domain"/>
    <property type="match status" value="1"/>
</dbReference>
<feature type="domain" description="NADP-dependent oxidoreductase" evidence="2">
    <location>
        <begin position="17"/>
        <end position="306"/>
    </location>
</feature>
<dbReference type="AlphaFoldDB" id="A0A6J4V1Q5"/>
<dbReference type="PANTHER" id="PTHR43364">
    <property type="entry name" value="NADH-SPECIFIC METHYLGLYOXAL REDUCTASE-RELATED"/>
    <property type="match status" value="1"/>
</dbReference>
<evidence type="ECO:0000256" key="1">
    <source>
        <dbReference type="ARBA" id="ARBA00023002"/>
    </source>
</evidence>
<dbReference type="InterPro" id="IPR036812">
    <property type="entry name" value="NAD(P)_OxRdtase_dom_sf"/>
</dbReference>
<proteinExistence type="predicted"/>
<dbReference type="GO" id="GO:0005829">
    <property type="term" value="C:cytosol"/>
    <property type="evidence" value="ECO:0007669"/>
    <property type="project" value="TreeGrafter"/>
</dbReference>
<dbReference type="FunFam" id="3.20.20.100:FF:000004">
    <property type="entry name" value="Oxidoreductase, aldo/keto reductase"/>
    <property type="match status" value="1"/>
</dbReference>
<evidence type="ECO:0000259" key="2">
    <source>
        <dbReference type="Pfam" id="PF00248"/>
    </source>
</evidence>
<accession>A0A6J4V1Q5</accession>